<evidence type="ECO:0000256" key="4">
    <source>
        <dbReference type="ARBA" id="ARBA00022448"/>
    </source>
</evidence>
<name>A0A0L0F3M8_9EUKA</name>
<sequence length="74" mass="8647">AGSRALVPEVNNDVEPVPQMFRVVHYTHYLPFAWKQQGLASRLTRKEFSHLYEFKALFLIQETLSVAITPFILW</sequence>
<comment type="function">
    <text evidence="10">Phospholipid scramblase involved in autophagy. Cycles between the preautophagosomal structure/phagophore assembly site (PAS) and the cytoplasmic vesicle pool and supplies membrane for the growing autophagosome. Lipid scramblase activity plays a key role in preautophagosomal structure/phagophore assembly by distributing the phospholipids that arrive through ATG2 from the cytoplasmic to the luminal leaflet of the bilayer, thereby driving autophagosomal membrane expansion.</text>
</comment>
<evidence type="ECO:0000256" key="10">
    <source>
        <dbReference type="RuleBase" id="RU364027"/>
    </source>
</evidence>
<protein>
    <recommendedName>
        <fullName evidence="3 10">Autophagy-related protein 9</fullName>
    </recommendedName>
</protein>
<dbReference type="GO" id="GO:0034497">
    <property type="term" value="P:protein localization to phagophore assembly site"/>
    <property type="evidence" value="ECO:0007669"/>
    <property type="project" value="TreeGrafter"/>
</dbReference>
<dbReference type="GeneID" id="25916749"/>
<dbReference type="STRING" id="667725.A0A0L0F3M8"/>
<dbReference type="GO" id="GO:0006869">
    <property type="term" value="P:lipid transport"/>
    <property type="evidence" value="ECO:0007669"/>
    <property type="project" value="UniProtKB-KW"/>
</dbReference>
<accession>A0A0L0F3M8</accession>
<dbReference type="Proteomes" id="UP000054560">
    <property type="component" value="Unassembled WGS sequence"/>
</dbReference>
<feature type="non-terminal residue" evidence="11">
    <location>
        <position position="1"/>
    </location>
</feature>
<evidence type="ECO:0000313" key="11">
    <source>
        <dbReference type="EMBL" id="KNC71216.1"/>
    </source>
</evidence>
<dbReference type="GO" id="GO:0061709">
    <property type="term" value="P:reticulophagy"/>
    <property type="evidence" value="ECO:0007669"/>
    <property type="project" value="TreeGrafter"/>
</dbReference>
<dbReference type="AlphaFoldDB" id="A0A0L0F3M8"/>
<keyword evidence="5" id="KW-0812">Transmembrane</keyword>
<comment type="similarity">
    <text evidence="2 10">Belongs to the ATG9 family.</text>
</comment>
<proteinExistence type="inferred from homology"/>
<gene>
    <name evidence="11" type="ORF">SARC_16245</name>
</gene>
<dbReference type="InterPro" id="IPR007241">
    <property type="entry name" value="Autophagy-rel_prot_9"/>
</dbReference>
<reference evidence="11 12" key="1">
    <citation type="submission" date="2011-02" db="EMBL/GenBank/DDBJ databases">
        <title>The Genome Sequence of Sphaeroforma arctica JP610.</title>
        <authorList>
            <consortium name="The Broad Institute Genome Sequencing Platform"/>
            <person name="Russ C."/>
            <person name="Cuomo C."/>
            <person name="Young S.K."/>
            <person name="Zeng Q."/>
            <person name="Gargeya S."/>
            <person name="Alvarado L."/>
            <person name="Berlin A."/>
            <person name="Chapman S.B."/>
            <person name="Chen Z."/>
            <person name="Freedman E."/>
            <person name="Gellesch M."/>
            <person name="Goldberg J."/>
            <person name="Griggs A."/>
            <person name="Gujja S."/>
            <person name="Heilman E."/>
            <person name="Heiman D."/>
            <person name="Howarth C."/>
            <person name="Mehta T."/>
            <person name="Neiman D."/>
            <person name="Pearson M."/>
            <person name="Roberts A."/>
            <person name="Saif S."/>
            <person name="Shea T."/>
            <person name="Shenoy N."/>
            <person name="Sisk P."/>
            <person name="Stolte C."/>
            <person name="Sykes S."/>
            <person name="White J."/>
            <person name="Yandava C."/>
            <person name="Burger G."/>
            <person name="Gray M.W."/>
            <person name="Holland P.W.H."/>
            <person name="King N."/>
            <person name="Lang F.B.F."/>
            <person name="Roger A.J."/>
            <person name="Ruiz-Trillo I."/>
            <person name="Haas B."/>
            <person name="Nusbaum C."/>
            <person name="Birren B."/>
        </authorList>
    </citation>
    <scope>NUCLEOTIDE SEQUENCE [LARGE SCALE GENOMIC DNA]</scope>
    <source>
        <strain evidence="11 12">JP610</strain>
    </source>
</reference>
<evidence type="ECO:0000256" key="6">
    <source>
        <dbReference type="ARBA" id="ARBA00022989"/>
    </source>
</evidence>
<dbReference type="GO" id="GO:0000422">
    <property type="term" value="P:autophagy of mitochondrion"/>
    <property type="evidence" value="ECO:0007669"/>
    <property type="project" value="TreeGrafter"/>
</dbReference>
<dbReference type="GO" id="GO:0034727">
    <property type="term" value="P:piecemeal microautophagy of the nucleus"/>
    <property type="evidence" value="ECO:0007669"/>
    <property type="project" value="TreeGrafter"/>
</dbReference>
<evidence type="ECO:0000256" key="2">
    <source>
        <dbReference type="ARBA" id="ARBA00006185"/>
    </source>
</evidence>
<dbReference type="Pfam" id="PF04109">
    <property type="entry name" value="ATG9"/>
    <property type="match status" value="1"/>
</dbReference>
<dbReference type="PANTHER" id="PTHR13038">
    <property type="entry name" value="APG9 AUTOPHAGY 9"/>
    <property type="match status" value="1"/>
</dbReference>
<evidence type="ECO:0000256" key="8">
    <source>
        <dbReference type="ARBA" id="ARBA00023055"/>
    </source>
</evidence>
<dbReference type="PANTHER" id="PTHR13038:SF10">
    <property type="entry name" value="AUTOPHAGY-RELATED PROTEIN 9"/>
    <property type="match status" value="1"/>
</dbReference>
<dbReference type="RefSeq" id="XP_014145118.1">
    <property type="nucleotide sequence ID" value="XM_014289643.1"/>
</dbReference>
<comment type="subcellular location">
    <subcellularLocation>
        <location evidence="1 10">Preautophagosomal structure membrane</location>
        <topology evidence="1 10">Multi-pass membrane protein</topology>
    </subcellularLocation>
</comment>
<dbReference type="GO" id="GO:0034045">
    <property type="term" value="C:phagophore assembly site membrane"/>
    <property type="evidence" value="ECO:0007669"/>
    <property type="project" value="UniProtKB-SubCell"/>
</dbReference>
<dbReference type="GO" id="GO:0005776">
    <property type="term" value="C:autophagosome"/>
    <property type="evidence" value="ECO:0007669"/>
    <property type="project" value="TreeGrafter"/>
</dbReference>
<evidence type="ECO:0000256" key="1">
    <source>
        <dbReference type="ARBA" id="ARBA00004511"/>
    </source>
</evidence>
<evidence type="ECO:0000256" key="5">
    <source>
        <dbReference type="ARBA" id="ARBA00022692"/>
    </source>
</evidence>
<keyword evidence="6" id="KW-1133">Transmembrane helix</keyword>
<organism evidence="11 12">
    <name type="scientific">Sphaeroforma arctica JP610</name>
    <dbReference type="NCBI Taxonomy" id="667725"/>
    <lineage>
        <taxon>Eukaryota</taxon>
        <taxon>Ichthyosporea</taxon>
        <taxon>Ichthyophonida</taxon>
        <taxon>Sphaeroforma</taxon>
    </lineage>
</organism>
<evidence type="ECO:0000256" key="3">
    <source>
        <dbReference type="ARBA" id="ARBA00018074"/>
    </source>
</evidence>
<dbReference type="OrthoDB" id="2020634at2759"/>
<keyword evidence="7 10" id="KW-0072">Autophagy</keyword>
<keyword evidence="12" id="KW-1185">Reference proteome</keyword>
<evidence type="ECO:0000256" key="7">
    <source>
        <dbReference type="ARBA" id="ARBA00023006"/>
    </source>
</evidence>
<keyword evidence="8 10" id="KW-0445">Lipid transport</keyword>
<keyword evidence="9" id="KW-0472">Membrane</keyword>
<evidence type="ECO:0000313" key="12">
    <source>
        <dbReference type="Proteomes" id="UP000054560"/>
    </source>
</evidence>
<evidence type="ECO:0000256" key="9">
    <source>
        <dbReference type="ARBA" id="ARBA00023136"/>
    </source>
</evidence>
<dbReference type="EMBL" id="KQ249263">
    <property type="protein sequence ID" value="KNC71216.1"/>
    <property type="molecule type" value="Genomic_DNA"/>
</dbReference>
<keyword evidence="4 10" id="KW-0813">Transport</keyword>